<evidence type="ECO:0000259" key="2">
    <source>
        <dbReference type="Pfam" id="PF04266"/>
    </source>
</evidence>
<feature type="transmembrane region" description="Helical" evidence="1">
    <location>
        <begin position="253"/>
        <end position="275"/>
    </location>
</feature>
<evidence type="ECO:0000313" key="4">
    <source>
        <dbReference type="Proteomes" id="UP000241769"/>
    </source>
</evidence>
<dbReference type="SUPFAM" id="SSF88697">
    <property type="entry name" value="PUA domain-like"/>
    <property type="match status" value="1"/>
</dbReference>
<dbReference type="AlphaFoldDB" id="A0A2P6NZP0"/>
<feature type="transmembrane region" description="Helical" evidence="1">
    <location>
        <begin position="223"/>
        <end position="241"/>
    </location>
</feature>
<keyword evidence="1" id="KW-0472">Membrane</keyword>
<feature type="transmembrane region" description="Helical" evidence="1">
    <location>
        <begin position="295"/>
        <end position="319"/>
    </location>
</feature>
<dbReference type="InterPro" id="IPR015947">
    <property type="entry name" value="PUA-like_sf"/>
</dbReference>
<keyword evidence="1" id="KW-1133">Transmembrane helix</keyword>
<feature type="transmembrane region" description="Helical" evidence="1">
    <location>
        <begin position="146"/>
        <end position="167"/>
    </location>
</feature>
<dbReference type="InterPro" id="IPR007374">
    <property type="entry name" value="ASCH_domain"/>
</dbReference>
<keyword evidence="1" id="KW-0812">Transmembrane</keyword>
<protein>
    <recommendedName>
        <fullName evidence="2">ASCH domain-containing protein</fullName>
    </recommendedName>
</protein>
<feature type="domain" description="ASCH" evidence="2">
    <location>
        <begin position="12"/>
        <end position="112"/>
    </location>
</feature>
<gene>
    <name evidence="3" type="ORF">PROFUN_01275</name>
</gene>
<comment type="caution">
    <text evidence="3">The sequence shown here is derived from an EMBL/GenBank/DDBJ whole genome shotgun (WGS) entry which is preliminary data.</text>
</comment>
<keyword evidence="4" id="KW-1185">Reference proteome</keyword>
<dbReference type="EMBL" id="MDYQ01000003">
    <property type="protein sequence ID" value="PRP89412.1"/>
    <property type="molecule type" value="Genomic_DNA"/>
</dbReference>
<evidence type="ECO:0000256" key="1">
    <source>
        <dbReference type="SAM" id="Phobius"/>
    </source>
</evidence>
<dbReference type="OrthoDB" id="112749at2759"/>
<name>A0A2P6NZP0_9EUKA</name>
<reference evidence="3 4" key="1">
    <citation type="journal article" date="2018" name="Genome Biol. Evol.">
        <title>Multiple Roots of Fruiting Body Formation in Amoebozoa.</title>
        <authorList>
            <person name="Hillmann F."/>
            <person name="Forbes G."/>
            <person name="Novohradska S."/>
            <person name="Ferling I."/>
            <person name="Riege K."/>
            <person name="Groth M."/>
            <person name="Westermann M."/>
            <person name="Marz M."/>
            <person name="Spaller T."/>
            <person name="Winckler T."/>
            <person name="Schaap P."/>
            <person name="Glockner G."/>
        </authorList>
    </citation>
    <scope>NUCLEOTIDE SEQUENCE [LARGE SCALE GENOMIC DNA]</scope>
    <source>
        <strain evidence="3 4">Jena</strain>
    </source>
</reference>
<accession>A0A2P6NZP0</accession>
<dbReference type="Gene3D" id="2.30.130.30">
    <property type="entry name" value="Hypothetical protein"/>
    <property type="match status" value="1"/>
</dbReference>
<proteinExistence type="predicted"/>
<dbReference type="InParanoid" id="A0A2P6NZP0"/>
<dbReference type="Pfam" id="PF04266">
    <property type="entry name" value="ASCH"/>
    <property type="match status" value="1"/>
</dbReference>
<dbReference type="Proteomes" id="UP000241769">
    <property type="component" value="Unassembled WGS sequence"/>
</dbReference>
<sequence>MLKSNRSVNHILHVQSRWFHLIREGKKLYEGRLNDGEVHNIRRDDTITFQTEGQDSIRVRVLQCLRFSSFDEMFNALGVAALLPGIETIEEGLEIYRGFPRYREEEHKMGVIFFLHFFFVSNRENKRTTADNHSFNLSTMTRSSNVAANVFVAFALLTFAVAFVLPWNATIDKKDGGNGACIRLFYPDRIYALGCGRQPGFYSYDTEFIVTEGAAESAKHMRYTAFGFACGNLLFILLTMISASASARYGRAWTAVTTILSLLSVTCAATSVGVYTKHYQILLDGTGHHDAVIPAGYGVQVVGLFFILIATVCASISWFQSARRSDDEYVPLLNSGYKYKV</sequence>
<organism evidence="3 4">
    <name type="scientific">Planoprotostelium fungivorum</name>
    <dbReference type="NCBI Taxonomy" id="1890364"/>
    <lineage>
        <taxon>Eukaryota</taxon>
        <taxon>Amoebozoa</taxon>
        <taxon>Evosea</taxon>
        <taxon>Variosea</taxon>
        <taxon>Cavosteliida</taxon>
        <taxon>Cavosteliaceae</taxon>
        <taxon>Planoprotostelium</taxon>
    </lineage>
</organism>
<evidence type="ECO:0000313" key="3">
    <source>
        <dbReference type="EMBL" id="PRP89412.1"/>
    </source>
</evidence>